<feature type="domain" description="Peptidase M16C associated" evidence="1">
    <location>
        <begin position="459"/>
        <end position="706"/>
    </location>
</feature>
<dbReference type="AlphaFoldDB" id="A0A0A6PA45"/>
<dbReference type="Pfam" id="PF08367">
    <property type="entry name" value="M16C_assoc"/>
    <property type="match status" value="1"/>
</dbReference>
<gene>
    <name evidence="2" type="ORF">PN36_04425</name>
</gene>
<dbReference type="InterPro" id="IPR011249">
    <property type="entry name" value="Metalloenz_LuxS/M16"/>
</dbReference>
<organism evidence="2 3">
    <name type="scientific">Candidatus Thiomargarita nelsonii</name>
    <dbReference type="NCBI Taxonomy" id="1003181"/>
    <lineage>
        <taxon>Bacteria</taxon>
        <taxon>Pseudomonadati</taxon>
        <taxon>Pseudomonadota</taxon>
        <taxon>Gammaproteobacteria</taxon>
        <taxon>Thiotrichales</taxon>
        <taxon>Thiotrichaceae</taxon>
        <taxon>Thiomargarita</taxon>
    </lineage>
</organism>
<dbReference type="InterPro" id="IPR007863">
    <property type="entry name" value="Peptidase_M16_C"/>
</dbReference>
<dbReference type="SUPFAM" id="SSF63411">
    <property type="entry name" value="LuxS/MPP-like metallohydrolase"/>
    <property type="match status" value="4"/>
</dbReference>
<dbReference type="EMBL" id="JSZA02000012">
    <property type="protein sequence ID" value="KHD07558.1"/>
    <property type="molecule type" value="Genomic_DNA"/>
</dbReference>
<dbReference type="Pfam" id="PF05193">
    <property type="entry name" value="Peptidase_M16_C"/>
    <property type="match status" value="1"/>
</dbReference>
<evidence type="ECO:0000313" key="2">
    <source>
        <dbReference type="EMBL" id="KHD07558.1"/>
    </source>
</evidence>
<dbReference type="InterPro" id="IPR055130">
    <property type="entry name" value="PreP_C"/>
</dbReference>
<dbReference type="Proteomes" id="UP000030428">
    <property type="component" value="Unassembled WGS sequence"/>
</dbReference>
<dbReference type="MEROPS" id="M16.A19"/>
<name>A0A0A6PA45_9GAMM</name>
<proteinExistence type="predicted"/>
<comment type="caution">
    <text evidence="2">The sequence shown here is derived from an EMBL/GenBank/DDBJ whole genome shotgun (WGS) entry which is preliminary data.</text>
</comment>
<reference evidence="2 3" key="1">
    <citation type="journal article" date="2016" name="Front. Microbiol.">
        <title>Single-Cell (Meta-)Genomics of a Dimorphic Candidatus Thiomargarita nelsonii Reveals Genomic Plasticity.</title>
        <authorList>
            <person name="Flood B.E."/>
            <person name="Fliss P."/>
            <person name="Jones D.S."/>
            <person name="Dick G.J."/>
            <person name="Jain S."/>
            <person name="Kaster A.K."/>
            <person name="Winkel M."/>
            <person name="Mussmann M."/>
            <person name="Bailey J."/>
        </authorList>
    </citation>
    <scope>NUCLEOTIDE SEQUENCE [LARGE SCALE GENOMIC DNA]</scope>
    <source>
        <strain evidence="2">Hydrate Ridge</strain>
    </source>
</reference>
<dbReference type="GO" id="GO:0046872">
    <property type="term" value="F:metal ion binding"/>
    <property type="evidence" value="ECO:0007669"/>
    <property type="project" value="InterPro"/>
</dbReference>
<evidence type="ECO:0000313" key="3">
    <source>
        <dbReference type="Proteomes" id="UP000030428"/>
    </source>
</evidence>
<dbReference type="GO" id="GO:0006508">
    <property type="term" value="P:proteolysis"/>
    <property type="evidence" value="ECO:0007669"/>
    <property type="project" value="InterPro"/>
</dbReference>
<dbReference type="InterPro" id="IPR011765">
    <property type="entry name" value="Pept_M16_N"/>
</dbReference>
<accession>A0A0A6PA45</accession>
<dbReference type="PANTHER" id="PTHR43016">
    <property type="entry name" value="PRESEQUENCE PROTEASE"/>
    <property type="match status" value="1"/>
</dbReference>
<dbReference type="Pfam" id="PF22516">
    <property type="entry name" value="PreP_C"/>
    <property type="match status" value="1"/>
</dbReference>
<dbReference type="Pfam" id="PF00675">
    <property type="entry name" value="Peptidase_M16"/>
    <property type="match status" value="1"/>
</dbReference>
<dbReference type="Gene3D" id="3.30.830.10">
    <property type="entry name" value="Metalloenzyme, LuxS/M16 peptidase-like"/>
    <property type="match status" value="4"/>
</dbReference>
<dbReference type="InterPro" id="IPR013578">
    <property type="entry name" value="Peptidase_M16C_assoc"/>
</dbReference>
<dbReference type="PANTHER" id="PTHR43016:SF13">
    <property type="entry name" value="PRESEQUENCE PROTEASE, MITOCHONDRIAL"/>
    <property type="match status" value="1"/>
</dbReference>
<keyword evidence="3" id="KW-1185">Reference proteome</keyword>
<dbReference type="FunFam" id="3.30.830.10:FF:000011">
    <property type="entry name" value="Presequence protease, mitochondrial"/>
    <property type="match status" value="1"/>
</dbReference>
<sequence>MSTFTLIRQAPISSLNIELEEYHHVATGARHLHLSAEDNNNAFLVAFLTVPEDSTGVAHILEHTSLCGSQRYPVRDPFFMMTRRSLNTFMNAFTSSDWTAYPFASQNSKDFDNLLQVYLDATFFPNLDSLDFAQEGHRLEFETPNAPQSPLVYKGVVFNEMKGALSSPVQRLWQAVHSHLFPTITYHYNSGGDPKDIPHLTHAQLRAFHATHYHPSNAIFMTYGDRPAAGHQRWFEECALQHFQKRDCLQILDEQRYETPQEAFHYFPIEKNQDVQNKTHIVLAWLLGKSTDIREVINASLLTGVLLDNSASPLRHALETSALGTAPSPLCGFDDSSREGSFMCGLEGSNPEQAVAVEKLIFHVLEEVADKGVPLEMVESMLHQIELSQREITGDSFPYGLHLLVNTLSPMMHGGDPLAFVDIDPVLSALRADCQNPDFIPNLVRDLLLDNPHRVRVVMAPDINLAAQEVADEKAQLEGVKAALSEAEQAKIVEQAAALDARQNKCDDPEILPKVGLEDVADELKIPVGSAQAVNGLPATWFARGTNGMVYQTLVADLPDLDTDLLDVLPLFCDCMTEVGCGDKDYRETAARQAAVTGGISATASVRGSVSDVQNVRGLFSLSGKALARHQADLGILLRETLEQVRFDELPRLRELIAQLRAHSDNSVTARGHHLVMSACSHGMSPAGHFSHRWHGLAGLKSLKALDDSFVDEDNLKAFAVKLERIRDQLLEAPRQLLVVSEAERHDEIAESFAKLHWRTIKSGGEPFIPSMENFVVKNSWSTSTQVNFCAKAFPTVAPSHADAPVLTVLGHFLQNGFLHRALREQGGAYGGGANYDGSSGAFRFYSYRDPRLLETLADFDRSLSWLQDGKHDKRVLEEAILGVISRIDRPGSPAGEAITSFFNSLNGRTPSVLREFRHRVLQVKLEDLQRVAVSYLQPDKAHVAVLSNAKILGDLSSRLGLEQRAL</sequence>
<dbReference type="SMART" id="SM01264">
    <property type="entry name" value="M16C_associated"/>
    <property type="match status" value="1"/>
</dbReference>
<evidence type="ECO:0000259" key="1">
    <source>
        <dbReference type="SMART" id="SM01264"/>
    </source>
</evidence>
<protein>
    <submittedName>
        <fullName evidence="2">Peptidase M16</fullName>
    </submittedName>
</protein>